<evidence type="ECO:0000313" key="1">
    <source>
        <dbReference type="EMBL" id="TNV82773.1"/>
    </source>
</evidence>
<gene>
    <name evidence="1" type="ORF">FGO68_gene15580</name>
</gene>
<dbReference type="Proteomes" id="UP000785679">
    <property type="component" value="Unassembled WGS sequence"/>
</dbReference>
<reference evidence="1" key="1">
    <citation type="submission" date="2019-06" db="EMBL/GenBank/DDBJ databases">
        <authorList>
            <person name="Zheng W."/>
        </authorList>
    </citation>
    <scope>NUCLEOTIDE SEQUENCE</scope>
    <source>
        <strain evidence="1">QDHG01</strain>
    </source>
</reference>
<comment type="caution">
    <text evidence="1">The sequence shown here is derived from an EMBL/GenBank/DDBJ whole genome shotgun (WGS) entry which is preliminary data.</text>
</comment>
<protein>
    <submittedName>
        <fullName evidence="1">Uncharacterized protein</fullName>
    </submittedName>
</protein>
<accession>A0A8J8T656</accession>
<sequence length="168" mass="16936">MNTLKRKRLQEHVMAGGNATAFDRKFSTDRRKEFVRSRRELRRYAKNMYFNTNPQARQQALANSASANFDCLLTPGGPLMVPCVYDYKFYEGLDLLDLIEEGMIHGMVQAEGGCGGCGNVASGGNDGGGCGGDGGGDGGGGCGGGGDGGGCGGGGCGGGGCGGGCGGD</sequence>
<dbReference type="AlphaFoldDB" id="A0A8J8T656"/>
<evidence type="ECO:0000313" key="2">
    <source>
        <dbReference type="Proteomes" id="UP000785679"/>
    </source>
</evidence>
<name>A0A8J8T656_HALGN</name>
<proteinExistence type="predicted"/>
<dbReference type="EMBL" id="RRYP01004559">
    <property type="protein sequence ID" value="TNV82773.1"/>
    <property type="molecule type" value="Genomic_DNA"/>
</dbReference>
<organism evidence="1 2">
    <name type="scientific">Halteria grandinella</name>
    <dbReference type="NCBI Taxonomy" id="5974"/>
    <lineage>
        <taxon>Eukaryota</taxon>
        <taxon>Sar</taxon>
        <taxon>Alveolata</taxon>
        <taxon>Ciliophora</taxon>
        <taxon>Intramacronucleata</taxon>
        <taxon>Spirotrichea</taxon>
        <taxon>Stichotrichia</taxon>
        <taxon>Sporadotrichida</taxon>
        <taxon>Halteriidae</taxon>
        <taxon>Halteria</taxon>
    </lineage>
</organism>
<keyword evidence="2" id="KW-1185">Reference proteome</keyword>